<accession>A0AAV6TKK1</accession>
<reference evidence="1 2" key="1">
    <citation type="journal article" date="2022" name="Nat. Ecol. Evol.">
        <title>A masculinizing supergene underlies an exaggerated male reproductive morph in a spider.</title>
        <authorList>
            <person name="Hendrickx F."/>
            <person name="De Corte Z."/>
            <person name="Sonet G."/>
            <person name="Van Belleghem S.M."/>
            <person name="Kostlbacher S."/>
            <person name="Vangestel C."/>
        </authorList>
    </citation>
    <scope>NUCLEOTIDE SEQUENCE [LARGE SCALE GENOMIC DNA]</scope>
    <source>
        <strain evidence="1">W744_W776</strain>
    </source>
</reference>
<dbReference type="EMBL" id="JAFNEN010003123">
    <property type="protein sequence ID" value="KAG8172094.1"/>
    <property type="molecule type" value="Genomic_DNA"/>
</dbReference>
<evidence type="ECO:0000313" key="1">
    <source>
        <dbReference type="EMBL" id="KAG8172094.1"/>
    </source>
</evidence>
<evidence type="ECO:0008006" key="3">
    <source>
        <dbReference type="Google" id="ProtNLM"/>
    </source>
</evidence>
<keyword evidence="2" id="KW-1185">Reference proteome</keyword>
<sequence length="122" mass="13516">AGFLCKTREGNISRESPLAGRLQRVCRRVRAQEITDYNKTVGDFHGQYCTLTVTAHLGVISLPLSIGTCLPDSCHPTSDKIQLKNQTSFRHIGKSANPIFTDAKLTCQPKFEKFTTAAIFVM</sequence>
<feature type="non-terminal residue" evidence="1">
    <location>
        <position position="1"/>
    </location>
</feature>
<comment type="caution">
    <text evidence="1">The sequence shown here is derived from an EMBL/GenBank/DDBJ whole genome shotgun (WGS) entry which is preliminary data.</text>
</comment>
<dbReference type="Proteomes" id="UP000827092">
    <property type="component" value="Unassembled WGS sequence"/>
</dbReference>
<protein>
    <recommendedName>
        <fullName evidence="3">Nose resistant-to-fluoxetine protein N-terminal domain-containing protein</fullName>
    </recommendedName>
</protein>
<organism evidence="1 2">
    <name type="scientific">Oedothorax gibbosus</name>
    <dbReference type="NCBI Taxonomy" id="931172"/>
    <lineage>
        <taxon>Eukaryota</taxon>
        <taxon>Metazoa</taxon>
        <taxon>Ecdysozoa</taxon>
        <taxon>Arthropoda</taxon>
        <taxon>Chelicerata</taxon>
        <taxon>Arachnida</taxon>
        <taxon>Araneae</taxon>
        <taxon>Araneomorphae</taxon>
        <taxon>Entelegynae</taxon>
        <taxon>Araneoidea</taxon>
        <taxon>Linyphiidae</taxon>
        <taxon>Erigoninae</taxon>
        <taxon>Oedothorax</taxon>
    </lineage>
</organism>
<evidence type="ECO:0000313" key="2">
    <source>
        <dbReference type="Proteomes" id="UP000827092"/>
    </source>
</evidence>
<name>A0AAV6TKK1_9ARAC</name>
<proteinExistence type="predicted"/>
<dbReference type="AlphaFoldDB" id="A0AAV6TKK1"/>
<gene>
    <name evidence="1" type="ORF">JTE90_026773</name>
</gene>